<proteinExistence type="predicted"/>
<organism evidence="7 8">
    <name type="scientific">Penicillium angulare</name>
    <dbReference type="NCBI Taxonomy" id="116970"/>
    <lineage>
        <taxon>Eukaryota</taxon>
        <taxon>Fungi</taxon>
        <taxon>Dikarya</taxon>
        <taxon>Ascomycota</taxon>
        <taxon>Pezizomycotina</taxon>
        <taxon>Eurotiomycetes</taxon>
        <taxon>Eurotiomycetidae</taxon>
        <taxon>Eurotiales</taxon>
        <taxon>Aspergillaceae</taxon>
        <taxon>Penicillium</taxon>
    </lineage>
</organism>
<evidence type="ECO:0000256" key="3">
    <source>
        <dbReference type="ARBA" id="ARBA00022857"/>
    </source>
</evidence>
<accession>A0A9W9KRU0</accession>
<feature type="domain" description="NADH:flavin oxidoreductase/NADH oxidase N-terminal" evidence="6">
    <location>
        <begin position="14"/>
        <end position="351"/>
    </location>
</feature>
<dbReference type="PANTHER" id="PTHR22893">
    <property type="entry name" value="NADH OXIDOREDUCTASE-RELATED"/>
    <property type="match status" value="1"/>
</dbReference>
<keyword evidence="2" id="KW-0017">Alkaloid metabolism</keyword>
<protein>
    <recommendedName>
        <fullName evidence="5">chanoclavine-I aldehyde reductase</fullName>
        <ecNumber evidence="5">1.3.1.100</ecNumber>
    </recommendedName>
</protein>
<dbReference type="InterPro" id="IPR001155">
    <property type="entry name" value="OxRdtase_FMN_N"/>
</dbReference>
<dbReference type="Proteomes" id="UP001149165">
    <property type="component" value="Unassembled WGS sequence"/>
</dbReference>
<evidence type="ECO:0000256" key="1">
    <source>
        <dbReference type="ARBA" id="ARBA00005107"/>
    </source>
</evidence>
<dbReference type="EMBL" id="JAPQKH010000001">
    <property type="protein sequence ID" value="KAJ5117032.1"/>
    <property type="molecule type" value="Genomic_DNA"/>
</dbReference>
<name>A0A9W9KRU0_9EURO</name>
<dbReference type="AlphaFoldDB" id="A0A9W9KRU0"/>
<evidence type="ECO:0000313" key="8">
    <source>
        <dbReference type="Proteomes" id="UP001149165"/>
    </source>
</evidence>
<dbReference type="EC" id="1.3.1.100" evidence="5"/>
<dbReference type="OrthoDB" id="276546at2759"/>
<dbReference type="GO" id="GO:0010181">
    <property type="term" value="F:FMN binding"/>
    <property type="evidence" value="ECO:0007669"/>
    <property type="project" value="InterPro"/>
</dbReference>
<evidence type="ECO:0000256" key="4">
    <source>
        <dbReference type="ARBA" id="ARBA00051276"/>
    </source>
</evidence>
<sequence length="400" mass="44837">MGSIAEYIPSETRLFKPLKIGQCTLQHRIAFPPLTRLRNDDDHVPLPLMEKYYADRGSTPGTLVIAEATAISHGEEGDWNNPGLVSDKQVEGWRKIIKAVHANKSIFFQQIWAMGRASRPDLLSQRGFPYRSSSAVPMKGSEHVPRPMTEEEILETITSFVETAQRAILAGADGVEIHSAHGYLLDQFLTASVNQRTDKWGGSIENRARLTLEVVKAVVQAVGAERVAIRLSPYAGFQGSEKADFLPLYTYLIDELKKMNVQFAYLSLVEATGDPGALIWNDKNIHQGKSLNFILESWDNLSPVIVAGGYTPESAAWAVEDKYGKWDTIVAFGRHFISNPDLVFKIRNDIPLTPYNRPTFYNVKEWSGYNDYPFSQEFLESHSDAVHPMTKEEGNGVDIY</sequence>
<dbReference type="CDD" id="cd02933">
    <property type="entry name" value="OYE_like_FMN"/>
    <property type="match status" value="1"/>
</dbReference>
<evidence type="ECO:0000313" key="7">
    <source>
        <dbReference type="EMBL" id="KAJ5117032.1"/>
    </source>
</evidence>
<comment type="caution">
    <text evidence="7">The sequence shown here is derived from an EMBL/GenBank/DDBJ whole genome shotgun (WGS) entry which is preliminary data.</text>
</comment>
<dbReference type="InterPro" id="IPR045247">
    <property type="entry name" value="Oye-like"/>
</dbReference>
<dbReference type="GO" id="GO:0003959">
    <property type="term" value="F:NADPH dehydrogenase activity"/>
    <property type="evidence" value="ECO:0007669"/>
    <property type="project" value="TreeGrafter"/>
</dbReference>
<dbReference type="SUPFAM" id="SSF51395">
    <property type="entry name" value="FMN-linked oxidoreductases"/>
    <property type="match status" value="1"/>
</dbReference>
<dbReference type="Gene3D" id="3.20.20.70">
    <property type="entry name" value="Aldolase class I"/>
    <property type="match status" value="1"/>
</dbReference>
<keyword evidence="8" id="KW-1185">Reference proteome</keyword>
<reference evidence="7" key="2">
    <citation type="journal article" date="2023" name="IMA Fungus">
        <title>Comparative genomic study of the Penicillium genus elucidates a diverse pangenome and 15 lateral gene transfer events.</title>
        <authorList>
            <person name="Petersen C."/>
            <person name="Sorensen T."/>
            <person name="Nielsen M.R."/>
            <person name="Sondergaard T.E."/>
            <person name="Sorensen J.L."/>
            <person name="Fitzpatrick D.A."/>
            <person name="Frisvad J.C."/>
            <person name="Nielsen K.L."/>
        </authorList>
    </citation>
    <scope>NUCLEOTIDE SEQUENCE</scope>
    <source>
        <strain evidence="7">IBT 30069</strain>
    </source>
</reference>
<dbReference type="FunFam" id="3.20.20.70:FF:000138">
    <property type="entry name" value="NADPH dehydrogenase 1"/>
    <property type="match status" value="1"/>
</dbReference>
<reference evidence="7" key="1">
    <citation type="submission" date="2022-11" db="EMBL/GenBank/DDBJ databases">
        <authorList>
            <person name="Petersen C."/>
        </authorList>
    </citation>
    <scope>NUCLEOTIDE SEQUENCE</scope>
    <source>
        <strain evidence="7">IBT 30069</strain>
    </source>
</reference>
<dbReference type="PANTHER" id="PTHR22893:SF91">
    <property type="entry name" value="NADPH DEHYDROGENASE 2-RELATED"/>
    <property type="match status" value="1"/>
</dbReference>
<dbReference type="Pfam" id="PF00724">
    <property type="entry name" value="Oxidored_FMN"/>
    <property type="match status" value="1"/>
</dbReference>
<evidence type="ECO:0000256" key="2">
    <source>
        <dbReference type="ARBA" id="ARBA00022589"/>
    </source>
</evidence>
<comment type="pathway">
    <text evidence="1">Alkaloid biosynthesis; ergot alkaloid biosynthesis.</text>
</comment>
<comment type="catalytic activity">
    <reaction evidence="4">
        <text>dihydrochanoclavine-I aldehyde + NADP(+) = chanoclavine-I aldehyde + NADPH + H(+)</text>
        <dbReference type="Rhea" id="RHEA:35947"/>
        <dbReference type="ChEBI" id="CHEBI:15378"/>
        <dbReference type="ChEBI" id="CHEBI:57783"/>
        <dbReference type="ChEBI" id="CHEBI:58349"/>
        <dbReference type="ChEBI" id="CHEBI:65032"/>
        <dbReference type="ChEBI" id="CHEBI:71487"/>
        <dbReference type="EC" id="1.3.1.100"/>
    </reaction>
</comment>
<evidence type="ECO:0000256" key="5">
    <source>
        <dbReference type="ARBA" id="ARBA00066635"/>
    </source>
</evidence>
<keyword evidence="3" id="KW-0521">NADP</keyword>
<dbReference type="GO" id="GO:0009820">
    <property type="term" value="P:alkaloid metabolic process"/>
    <property type="evidence" value="ECO:0007669"/>
    <property type="project" value="UniProtKB-KW"/>
</dbReference>
<dbReference type="InterPro" id="IPR013785">
    <property type="entry name" value="Aldolase_TIM"/>
</dbReference>
<gene>
    <name evidence="7" type="ORF">N7456_001380</name>
</gene>
<evidence type="ECO:0000259" key="6">
    <source>
        <dbReference type="Pfam" id="PF00724"/>
    </source>
</evidence>